<protein>
    <submittedName>
        <fullName evidence="2">Uncharacterized protein</fullName>
    </submittedName>
</protein>
<organism evidence="2 3">
    <name type="scientific">Gymnopus androsaceus JB14</name>
    <dbReference type="NCBI Taxonomy" id="1447944"/>
    <lineage>
        <taxon>Eukaryota</taxon>
        <taxon>Fungi</taxon>
        <taxon>Dikarya</taxon>
        <taxon>Basidiomycota</taxon>
        <taxon>Agaricomycotina</taxon>
        <taxon>Agaricomycetes</taxon>
        <taxon>Agaricomycetidae</taxon>
        <taxon>Agaricales</taxon>
        <taxon>Marasmiineae</taxon>
        <taxon>Omphalotaceae</taxon>
        <taxon>Gymnopus</taxon>
    </lineage>
</organism>
<accession>A0A6A4HB84</accession>
<feature type="region of interest" description="Disordered" evidence="1">
    <location>
        <begin position="1"/>
        <end position="51"/>
    </location>
</feature>
<evidence type="ECO:0000313" key="3">
    <source>
        <dbReference type="Proteomes" id="UP000799118"/>
    </source>
</evidence>
<dbReference type="AlphaFoldDB" id="A0A6A4HB84"/>
<dbReference type="Proteomes" id="UP000799118">
    <property type="component" value="Unassembled WGS sequence"/>
</dbReference>
<gene>
    <name evidence="2" type="ORF">BT96DRAFT_942353</name>
</gene>
<evidence type="ECO:0000256" key="1">
    <source>
        <dbReference type="SAM" id="MobiDB-lite"/>
    </source>
</evidence>
<name>A0A6A4HB84_9AGAR</name>
<proteinExistence type="predicted"/>
<keyword evidence="3" id="KW-1185">Reference proteome</keyword>
<feature type="compositionally biased region" description="Basic and acidic residues" evidence="1">
    <location>
        <begin position="1"/>
        <end position="10"/>
    </location>
</feature>
<sequence>MPNKDDHASTEDGNESPCPSTNPPTDTPADDPASINLTEDSDKEQSKGEAKKKEIKWIRDMVAKCKSNTYSFFSHNPDVEFDTDGKAKFIIYNCTICCAVVKVEQMLLQLCWGKETVDHVMAFDTSAKMVWAWDSL</sequence>
<reference evidence="2" key="1">
    <citation type="journal article" date="2019" name="Environ. Microbiol.">
        <title>Fungal ecological strategies reflected in gene transcription - a case study of two litter decomposers.</title>
        <authorList>
            <person name="Barbi F."/>
            <person name="Kohler A."/>
            <person name="Barry K."/>
            <person name="Baskaran P."/>
            <person name="Daum C."/>
            <person name="Fauchery L."/>
            <person name="Ihrmark K."/>
            <person name="Kuo A."/>
            <person name="LaButti K."/>
            <person name="Lipzen A."/>
            <person name="Morin E."/>
            <person name="Grigoriev I.V."/>
            <person name="Henrissat B."/>
            <person name="Lindahl B."/>
            <person name="Martin F."/>
        </authorList>
    </citation>
    <scope>NUCLEOTIDE SEQUENCE</scope>
    <source>
        <strain evidence="2">JB14</strain>
    </source>
</reference>
<dbReference type="EMBL" id="ML769529">
    <property type="protein sequence ID" value="KAE9395532.1"/>
    <property type="molecule type" value="Genomic_DNA"/>
</dbReference>
<evidence type="ECO:0000313" key="2">
    <source>
        <dbReference type="EMBL" id="KAE9395532.1"/>
    </source>
</evidence>